<evidence type="ECO:0000313" key="3">
    <source>
        <dbReference type="WBParaSite" id="Hba_12858"/>
    </source>
</evidence>
<feature type="compositionally biased region" description="Basic and acidic residues" evidence="1">
    <location>
        <begin position="25"/>
        <end position="50"/>
    </location>
</feature>
<evidence type="ECO:0000313" key="2">
    <source>
        <dbReference type="Proteomes" id="UP000095283"/>
    </source>
</evidence>
<organism evidence="2 3">
    <name type="scientific">Heterorhabditis bacteriophora</name>
    <name type="common">Entomopathogenic nematode worm</name>
    <dbReference type="NCBI Taxonomy" id="37862"/>
    <lineage>
        <taxon>Eukaryota</taxon>
        <taxon>Metazoa</taxon>
        <taxon>Ecdysozoa</taxon>
        <taxon>Nematoda</taxon>
        <taxon>Chromadorea</taxon>
        <taxon>Rhabditida</taxon>
        <taxon>Rhabditina</taxon>
        <taxon>Rhabditomorpha</taxon>
        <taxon>Strongyloidea</taxon>
        <taxon>Heterorhabditidae</taxon>
        <taxon>Heterorhabditis</taxon>
    </lineage>
</organism>
<accession>A0A1I7X5L5</accession>
<reference evidence="3" key="1">
    <citation type="submission" date="2016-11" db="UniProtKB">
        <authorList>
            <consortium name="WormBaseParasite"/>
        </authorList>
    </citation>
    <scope>IDENTIFICATION</scope>
</reference>
<proteinExistence type="predicted"/>
<dbReference type="Proteomes" id="UP000095283">
    <property type="component" value="Unplaced"/>
</dbReference>
<dbReference type="WBParaSite" id="Hba_12858">
    <property type="protein sequence ID" value="Hba_12858"/>
    <property type="gene ID" value="Hba_12858"/>
</dbReference>
<protein>
    <submittedName>
        <fullName evidence="3">Uncharacterized protein</fullName>
    </submittedName>
</protein>
<evidence type="ECO:0000256" key="1">
    <source>
        <dbReference type="SAM" id="MobiDB-lite"/>
    </source>
</evidence>
<dbReference type="AlphaFoldDB" id="A0A1I7X5L5"/>
<sequence>MGLGKSFNTAAREAKRNYVMKRRARSGERDQNSNHSAMKETFEFEKDNVSNKKYYY</sequence>
<keyword evidence="2" id="KW-1185">Reference proteome</keyword>
<feature type="region of interest" description="Disordered" evidence="1">
    <location>
        <begin position="1"/>
        <end position="56"/>
    </location>
</feature>
<name>A0A1I7X5L5_HETBA</name>